<dbReference type="SMART" id="SM00105">
    <property type="entry name" value="ArfGap"/>
    <property type="match status" value="1"/>
</dbReference>
<dbReference type="PRINTS" id="PR00405">
    <property type="entry name" value="REVINTRACTNG"/>
</dbReference>
<dbReference type="PANTHER" id="PTHR45819:SF5">
    <property type="entry name" value="CENTAURIN-GAMMA-1A"/>
    <property type="match status" value="1"/>
</dbReference>
<dbReference type="SUPFAM" id="SSF57863">
    <property type="entry name" value="ArfGap/RecO-like zinc finger"/>
    <property type="match status" value="1"/>
</dbReference>
<dbReference type="Gene3D" id="1.10.220.150">
    <property type="entry name" value="Arf GTPase activating protein"/>
    <property type="match status" value="1"/>
</dbReference>
<reference evidence="4" key="1">
    <citation type="submission" date="2023-03" db="EMBL/GenBank/DDBJ databases">
        <authorList>
            <person name="Steffen K."/>
            <person name="Cardenas P."/>
        </authorList>
    </citation>
    <scope>NUCLEOTIDE SEQUENCE</scope>
</reference>
<proteinExistence type="predicted"/>
<dbReference type="Proteomes" id="UP001174909">
    <property type="component" value="Unassembled WGS sequence"/>
</dbReference>
<dbReference type="InterPro" id="IPR051282">
    <property type="entry name" value="Arf-GAP_GTPase_ANK_PH"/>
</dbReference>
<dbReference type="InterPro" id="IPR001164">
    <property type="entry name" value="ArfGAP_dom"/>
</dbReference>
<dbReference type="EMBL" id="CASHTH010004454">
    <property type="protein sequence ID" value="CAI8057549.1"/>
    <property type="molecule type" value="Genomic_DNA"/>
</dbReference>
<name>A0AA35XHE2_GEOBA</name>
<dbReference type="InterPro" id="IPR038508">
    <property type="entry name" value="ArfGAP_dom_sf"/>
</dbReference>
<gene>
    <name evidence="4" type="ORF">GBAR_LOCUS31369</name>
</gene>
<feature type="non-terminal residue" evidence="4">
    <location>
        <position position="1"/>
    </location>
</feature>
<dbReference type="InterPro" id="IPR037278">
    <property type="entry name" value="ARFGAP/RecO"/>
</dbReference>
<dbReference type="GO" id="GO:0003924">
    <property type="term" value="F:GTPase activity"/>
    <property type="evidence" value="ECO:0007669"/>
    <property type="project" value="TreeGrafter"/>
</dbReference>
<sequence>MWCFGTITGVLLLSFCITFSFHSLLNYHSSFFLFPIARSSSYSLGLDFLDIPGNERCADCCNLNPKWASINLGIMLCIECCGIHRNMGVHISKIRSITLDEWEPEIQMVRKNNSSRTVNFLHSLAHAFLFLFTRH</sequence>
<dbReference type="PANTHER" id="PTHR45819">
    <property type="entry name" value="CENTAURIN-GAMMA-1A"/>
    <property type="match status" value="1"/>
</dbReference>
<feature type="domain" description="Arf-GAP" evidence="3">
    <location>
        <begin position="46"/>
        <end position="123"/>
    </location>
</feature>
<protein>
    <submittedName>
        <fullName evidence="4">Arf-GAP with coiled-coil, ANK repeat and PH domain-containing protein 2</fullName>
    </submittedName>
</protein>
<organism evidence="4 5">
    <name type="scientific">Geodia barretti</name>
    <name type="common">Barrett's horny sponge</name>
    <dbReference type="NCBI Taxonomy" id="519541"/>
    <lineage>
        <taxon>Eukaryota</taxon>
        <taxon>Metazoa</taxon>
        <taxon>Porifera</taxon>
        <taxon>Demospongiae</taxon>
        <taxon>Heteroscleromorpha</taxon>
        <taxon>Tetractinellida</taxon>
        <taxon>Astrophorina</taxon>
        <taxon>Geodiidae</taxon>
        <taxon>Geodia</taxon>
    </lineage>
</organism>
<dbReference type="GO" id="GO:0008270">
    <property type="term" value="F:zinc ion binding"/>
    <property type="evidence" value="ECO:0007669"/>
    <property type="project" value="UniProtKB-KW"/>
</dbReference>
<keyword evidence="1 2" id="KW-0479">Metal-binding</keyword>
<evidence type="ECO:0000313" key="4">
    <source>
        <dbReference type="EMBL" id="CAI8057549.1"/>
    </source>
</evidence>
<dbReference type="GO" id="GO:0005096">
    <property type="term" value="F:GTPase activator activity"/>
    <property type="evidence" value="ECO:0007669"/>
    <property type="project" value="InterPro"/>
</dbReference>
<keyword evidence="5" id="KW-1185">Reference proteome</keyword>
<keyword evidence="1 2" id="KW-0862">Zinc</keyword>
<dbReference type="AlphaFoldDB" id="A0AA35XHE2"/>
<dbReference type="PROSITE" id="PS50115">
    <property type="entry name" value="ARFGAP"/>
    <property type="match status" value="1"/>
</dbReference>
<comment type="caution">
    <text evidence="4">The sequence shown here is derived from an EMBL/GenBank/DDBJ whole genome shotgun (WGS) entry which is preliminary data.</text>
</comment>
<keyword evidence="1 2" id="KW-0863">Zinc-finger</keyword>
<evidence type="ECO:0000313" key="5">
    <source>
        <dbReference type="Proteomes" id="UP001174909"/>
    </source>
</evidence>
<evidence type="ECO:0000259" key="3">
    <source>
        <dbReference type="PROSITE" id="PS50115"/>
    </source>
</evidence>
<evidence type="ECO:0000256" key="1">
    <source>
        <dbReference type="ARBA" id="ARBA00022771"/>
    </source>
</evidence>
<evidence type="ECO:0000256" key="2">
    <source>
        <dbReference type="PROSITE-ProRule" id="PRU00288"/>
    </source>
</evidence>
<dbReference type="Pfam" id="PF01412">
    <property type="entry name" value="ArfGap"/>
    <property type="match status" value="1"/>
</dbReference>
<accession>A0AA35XHE2</accession>